<protein>
    <submittedName>
        <fullName evidence="1">Uncharacterized protein</fullName>
    </submittedName>
</protein>
<proteinExistence type="predicted"/>
<reference evidence="1" key="2">
    <citation type="journal article" date="2022" name="New Phytol.">
        <title>Evolutionary transition to the ectomycorrhizal habit in the genomes of a hyperdiverse lineage of mushroom-forming fungi.</title>
        <authorList>
            <person name="Looney B."/>
            <person name="Miyauchi S."/>
            <person name="Morin E."/>
            <person name="Drula E."/>
            <person name="Courty P.E."/>
            <person name="Kohler A."/>
            <person name="Kuo A."/>
            <person name="LaButti K."/>
            <person name="Pangilinan J."/>
            <person name="Lipzen A."/>
            <person name="Riley R."/>
            <person name="Andreopoulos W."/>
            <person name="He G."/>
            <person name="Johnson J."/>
            <person name="Nolan M."/>
            <person name="Tritt A."/>
            <person name="Barry K.W."/>
            <person name="Grigoriev I.V."/>
            <person name="Nagy L.G."/>
            <person name="Hibbett D."/>
            <person name="Henrissat B."/>
            <person name="Matheny P.B."/>
            <person name="Labbe J."/>
            <person name="Martin F.M."/>
        </authorList>
    </citation>
    <scope>NUCLEOTIDE SEQUENCE</scope>
    <source>
        <strain evidence="1">FP105234-sp</strain>
    </source>
</reference>
<sequence length="105" mass="12021">MCNLETYVPPSPLSRPRSPPHSEGTKCGCGHYVITKEVRKIDCNSRQCSWSNAHPQRCEPCYCEKFIGPDRLETVTAYTEEYCGDCHYWYASNGTVKAQQRVGRR</sequence>
<organism evidence="1 2">
    <name type="scientific">Auriscalpium vulgare</name>
    <dbReference type="NCBI Taxonomy" id="40419"/>
    <lineage>
        <taxon>Eukaryota</taxon>
        <taxon>Fungi</taxon>
        <taxon>Dikarya</taxon>
        <taxon>Basidiomycota</taxon>
        <taxon>Agaricomycotina</taxon>
        <taxon>Agaricomycetes</taxon>
        <taxon>Russulales</taxon>
        <taxon>Auriscalpiaceae</taxon>
        <taxon>Auriscalpium</taxon>
    </lineage>
</organism>
<evidence type="ECO:0000313" key="1">
    <source>
        <dbReference type="EMBL" id="KAI0049836.1"/>
    </source>
</evidence>
<accession>A0ACB8S177</accession>
<gene>
    <name evidence="1" type="ORF">FA95DRAFT_1488342</name>
</gene>
<dbReference type="EMBL" id="MU275868">
    <property type="protein sequence ID" value="KAI0049836.1"/>
    <property type="molecule type" value="Genomic_DNA"/>
</dbReference>
<comment type="caution">
    <text evidence="1">The sequence shown here is derived from an EMBL/GenBank/DDBJ whole genome shotgun (WGS) entry which is preliminary data.</text>
</comment>
<evidence type="ECO:0000313" key="2">
    <source>
        <dbReference type="Proteomes" id="UP000814033"/>
    </source>
</evidence>
<keyword evidence="2" id="KW-1185">Reference proteome</keyword>
<dbReference type="Proteomes" id="UP000814033">
    <property type="component" value="Unassembled WGS sequence"/>
</dbReference>
<reference evidence="1" key="1">
    <citation type="submission" date="2021-02" db="EMBL/GenBank/DDBJ databases">
        <authorList>
            <consortium name="DOE Joint Genome Institute"/>
            <person name="Ahrendt S."/>
            <person name="Looney B.P."/>
            <person name="Miyauchi S."/>
            <person name="Morin E."/>
            <person name="Drula E."/>
            <person name="Courty P.E."/>
            <person name="Chicoki N."/>
            <person name="Fauchery L."/>
            <person name="Kohler A."/>
            <person name="Kuo A."/>
            <person name="Labutti K."/>
            <person name="Pangilinan J."/>
            <person name="Lipzen A."/>
            <person name="Riley R."/>
            <person name="Andreopoulos W."/>
            <person name="He G."/>
            <person name="Johnson J."/>
            <person name="Barry K.W."/>
            <person name="Grigoriev I.V."/>
            <person name="Nagy L."/>
            <person name="Hibbett D."/>
            <person name="Henrissat B."/>
            <person name="Matheny P.B."/>
            <person name="Labbe J."/>
            <person name="Martin F."/>
        </authorList>
    </citation>
    <scope>NUCLEOTIDE SEQUENCE</scope>
    <source>
        <strain evidence="1">FP105234-sp</strain>
    </source>
</reference>
<name>A0ACB8S177_9AGAM</name>